<dbReference type="Proteomes" id="UP000315385">
    <property type="component" value="Unassembled WGS sequence"/>
</dbReference>
<dbReference type="EMBL" id="SESI01000001">
    <property type="protein sequence ID" value="TQQ82508.1"/>
    <property type="molecule type" value="Genomic_DNA"/>
</dbReference>
<evidence type="ECO:0000256" key="1">
    <source>
        <dbReference type="SAM" id="Phobius"/>
    </source>
</evidence>
<feature type="transmembrane region" description="Helical" evidence="1">
    <location>
        <begin position="247"/>
        <end position="264"/>
    </location>
</feature>
<keyword evidence="1" id="KW-1133">Transmembrane helix</keyword>
<feature type="transmembrane region" description="Helical" evidence="1">
    <location>
        <begin position="456"/>
        <end position="476"/>
    </location>
</feature>
<protein>
    <recommendedName>
        <fullName evidence="4">Glycosyltransferase RgtA/B/C/D-like domain-containing protein</fullName>
    </recommendedName>
</protein>
<keyword evidence="1" id="KW-0812">Transmembrane</keyword>
<keyword evidence="1" id="KW-0472">Membrane</keyword>
<feature type="transmembrane region" description="Helical" evidence="1">
    <location>
        <begin position="270"/>
        <end position="291"/>
    </location>
</feature>
<evidence type="ECO:0000313" key="3">
    <source>
        <dbReference type="Proteomes" id="UP000315385"/>
    </source>
</evidence>
<feature type="transmembrane region" description="Helical" evidence="1">
    <location>
        <begin position="7"/>
        <end position="27"/>
    </location>
</feature>
<evidence type="ECO:0008006" key="4">
    <source>
        <dbReference type="Google" id="ProtNLM"/>
    </source>
</evidence>
<feature type="transmembrane region" description="Helical" evidence="1">
    <location>
        <begin position="218"/>
        <end position="235"/>
    </location>
</feature>
<comment type="caution">
    <text evidence="2">The sequence shown here is derived from an EMBL/GenBank/DDBJ whole genome shotgun (WGS) entry which is preliminary data.</text>
</comment>
<feature type="transmembrane region" description="Helical" evidence="1">
    <location>
        <begin position="365"/>
        <end position="389"/>
    </location>
</feature>
<gene>
    <name evidence="2" type="ORF">EWF95_04735</name>
</gene>
<feature type="transmembrane region" description="Helical" evidence="1">
    <location>
        <begin position="401"/>
        <end position="422"/>
    </location>
</feature>
<name>A0A544QSV6_9EURY</name>
<feature type="transmembrane region" description="Helical" evidence="1">
    <location>
        <begin position="67"/>
        <end position="85"/>
    </location>
</feature>
<keyword evidence="3" id="KW-1185">Reference proteome</keyword>
<evidence type="ECO:0000313" key="2">
    <source>
        <dbReference type="EMBL" id="TQQ82508.1"/>
    </source>
</evidence>
<dbReference type="OrthoDB" id="324302at2157"/>
<proteinExistence type="predicted"/>
<dbReference type="AlphaFoldDB" id="A0A544QSV6"/>
<reference evidence="2 3" key="1">
    <citation type="submission" date="2019-02" db="EMBL/GenBank/DDBJ databases">
        <title>Halonotius sp. a new haloqrchaeon isolated from saline water.</title>
        <authorList>
            <person name="Duran-Viseras A."/>
            <person name="Sanchez-Porro C."/>
            <person name="Ventosa A."/>
        </authorList>
    </citation>
    <scope>NUCLEOTIDE SEQUENCE [LARGE SCALE GENOMIC DNA]</scope>
    <source>
        <strain evidence="2 3">F9-27</strain>
    </source>
</reference>
<feature type="transmembrane region" description="Helical" evidence="1">
    <location>
        <begin position="303"/>
        <end position="322"/>
    </location>
</feature>
<feature type="transmembrane region" description="Helical" evidence="1">
    <location>
        <begin position="169"/>
        <end position="188"/>
    </location>
</feature>
<sequence>MLPRPTVIRAGFTGIGASVALALFVASEGDSETVADTSQLSPSLATKVVLVAAAGAVIAAAELNSRLVPLAVLVPLGLFAVAFQLRTEPSVPAVLTQLTAVFGAAQLAKYVTTGFYFGGSDSFAHVAAVDALIEARYTTAIPHGYDLYPVFHFVIGAVKHATGLPTYDALVLTGIGLLTLVVPIAYLLGWSVFGSQRLGLLAAFSVTLLEFFSYHALYFYPQALASVFLLIALYINSQLRQATDERAFRRLSVFVIALVAMMVFTHHLTYLLFAVVAAVAIPIALGRRYLFGQSAARRRLLRYRWLFPGVIGAVFLLAYWSYSPSLITVGIVELTAGVLFDVATMPTQQLFTYGVTLPVDSVDRAVAWLLTPTGLYASGLGALLLVAAYELLAEFRSYQQGFTLTVTGLSLSVLLLPLPIAIPQIERLKFVVTLVVLFPLAVGLKRVLSVDRRYAIVALVVIATLGGATTFTVLVADDLTETYIDEPRQQVSMSDSEFESVGAASTFLQRYGDGPAATDRVTNRAFETSGFNATRTLQARPSGLRTGGTYLVAREQWTDHLVALGRGLRTGELNSFTVSDARFRAAEATQTKVYTSGSVTVYRSEDGFRRLYGTNGTAL</sequence>
<feature type="transmembrane region" description="Helical" evidence="1">
    <location>
        <begin position="428"/>
        <end position="444"/>
    </location>
</feature>
<accession>A0A544QSV6</accession>
<feature type="transmembrane region" description="Helical" evidence="1">
    <location>
        <begin position="39"/>
        <end position="60"/>
    </location>
</feature>
<organism evidence="2 3">
    <name type="scientific">Halonotius roseus</name>
    <dbReference type="NCBI Taxonomy" id="2511997"/>
    <lineage>
        <taxon>Archaea</taxon>
        <taxon>Methanobacteriati</taxon>
        <taxon>Methanobacteriota</taxon>
        <taxon>Stenosarchaea group</taxon>
        <taxon>Halobacteria</taxon>
        <taxon>Halobacteriales</taxon>
        <taxon>Haloferacaceae</taxon>
        <taxon>Halonotius</taxon>
    </lineage>
</organism>